<dbReference type="OrthoDB" id="4161332at2759"/>
<proteinExistence type="predicted"/>
<accession>A0A2T9Z5P3</accession>
<comment type="caution">
    <text evidence="2">The sequence shown here is derived from an EMBL/GenBank/DDBJ whole genome shotgun (WGS) entry which is preliminary data.</text>
</comment>
<keyword evidence="3" id="KW-1185">Reference proteome</keyword>
<dbReference type="CDD" id="cd12148">
    <property type="entry name" value="fungal_TF_MHR"/>
    <property type="match status" value="1"/>
</dbReference>
<reference evidence="2 3" key="1">
    <citation type="journal article" date="2018" name="MBio">
        <title>Comparative Genomics Reveals the Core Gene Toolbox for the Fungus-Insect Symbiosis.</title>
        <authorList>
            <person name="Wang Y."/>
            <person name="Stata M."/>
            <person name="Wang W."/>
            <person name="Stajich J.E."/>
            <person name="White M.M."/>
            <person name="Moncalvo J.M."/>
        </authorList>
    </citation>
    <scope>NUCLEOTIDE SEQUENCE [LARGE SCALE GENOMIC DNA]</scope>
    <source>
        <strain evidence="2 3">AUS-77-4</strain>
    </source>
</reference>
<dbReference type="EMBL" id="MBFT01000015">
    <property type="protein sequence ID" value="PVU99866.1"/>
    <property type="molecule type" value="Genomic_DNA"/>
</dbReference>
<evidence type="ECO:0000313" key="3">
    <source>
        <dbReference type="Proteomes" id="UP000245699"/>
    </source>
</evidence>
<dbReference type="AlphaFoldDB" id="A0A2T9Z5P3"/>
<evidence type="ECO:0008006" key="4">
    <source>
        <dbReference type="Google" id="ProtNLM"/>
    </source>
</evidence>
<gene>
    <name evidence="2" type="ORF">BB559_000342</name>
</gene>
<organism evidence="2 3">
    <name type="scientific">Furculomyces boomerangus</name>
    <dbReference type="NCBI Taxonomy" id="61424"/>
    <lineage>
        <taxon>Eukaryota</taxon>
        <taxon>Fungi</taxon>
        <taxon>Fungi incertae sedis</taxon>
        <taxon>Zoopagomycota</taxon>
        <taxon>Kickxellomycotina</taxon>
        <taxon>Harpellomycetes</taxon>
        <taxon>Harpellales</taxon>
        <taxon>Harpellaceae</taxon>
        <taxon>Furculomyces</taxon>
    </lineage>
</organism>
<evidence type="ECO:0000313" key="2">
    <source>
        <dbReference type="EMBL" id="PVU99866.1"/>
    </source>
</evidence>
<dbReference type="Proteomes" id="UP000245699">
    <property type="component" value="Unassembled WGS sequence"/>
</dbReference>
<feature type="region of interest" description="Disordered" evidence="1">
    <location>
        <begin position="1"/>
        <end position="24"/>
    </location>
</feature>
<protein>
    <recommendedName>
        <fullName evidence="4">Transcription factor domain-containing protein</fullName>
    </recommendedName>
</protein>
<evidence type="ECO:0000256" key="1">
    <source>
        <dbReference type="SAM" id="MobiDB-lite"/>
    </source>
</evidence>
<name>A0A2T9Z5P3_9FUNG</name>
<sequence>MKRNINKQQNSFKKSKTSGNEIPLPTNERLEKMVFALPVSFPSPMMPVRIPELYHKMKNRQYPDFFYFSILALGNRLCNNTITDEDKKLESLYAKESLGLLKQEKDIRNPLYLWACQILKAHHSRTVDTVATETLRKLSSLSVRISKIYQLDLSKIAKMKYTEEELEFRRRVFWGNFPTVQDRDIVVNLPKNDFLWRYGGECKDDHPEIIFWNHVANSITVNQHPKEKHKELVKTLLLHGKITNFARRRWVPKVYNPDNDNFHLIKLIENLNEYSDNIVTPNLVDFEKIKEVHEKYENTLRMTIHTEIQILNYLFNQVHNSMKIVLYQTEMVRVKGRCVSPERVVSAKNIIAECAEKQIDMLHKFNKVLPPNHSENIASSWTLVSGVVCLNLMGINPSTEKARVENKKYSMIFNEMKKFSIDESDVNPWLVSKYGSYFTVLCCFGRSFSTLKINEYLDIDEPSLANFFMNSENRSGSNIPNIIPGQEHQHFFIEDDGIVSDIPTTSNTNIKESYKTNYELYTKYSRLLENSAPNSYGSYFTVLCCFGRSFSTLKINEYLDIDEPSLANFFMNSENRSGSNIPNIIPGQEHQHFFIEDDGIVSDIPTTSNTNIKESYKTNYELYTKYSRLLENSAPNSVHNYLFQHLVNIYSTKIVEDILSNPVNNQNSFDFSFNIPSTSYNFYDFSNRVESEEDEGN</sequence>
<feature type="compositionally biased region" description="Polar residues" evidence="1">
    <location>
        <begin position="1"/>
        <end position="20"/>
    </location>
</feature>